<keyword evidence="1" id="KW-1133">Transmembrane helix</keyword>
<reference evidence="2" key="1">
    <citation type="journal article" date="2014" name="Front. Microbiol.">
        <title>High frequency of phylogenetically diverse reductive dehalogenase-homologous genes in deep subseafloor sedimentary metagenomes.</title>
        <authorList>
            <person name="Kawai M."/>
            <person name="Futagami T."/>
            <person name="Toyoda A."/>
            <person name="Takaki Y."/>
            <person name="Nishi S."/>
            <person name="Hori S."/>
            <person name="Arai W."/>
            <person name="Tsubouchi T."/>
            <person name="Morono Y."/>
            <person name="Uchiyama I."/>
            <person name="Ito T."/>
            <person name="Fujiyama A."/>
            <person name="Inagaki F."/>
            <person name="Takami H."/>
        </authorList>
    </citation>
    <scope>NUCLEOTIDE SEQUENCE</scope>
    <source>
        <strain evidence="2">Expedition CK06-06</strain>
    </source>
</reference>
<sequence>GETFDVTVTFSSPADELNGIGLTDLCPDGWEVTVDEAWCTPDAEFVKATGNKAEIMWFGPYESGATVSALYKVTVADDASLGIYAFNNGSVEYYVGEEGPFVENTTGSSQVEVVEGSVISVWWIVGIVVAIAVIVAAVLLVRRRRA</sequence>
<proteinExistence type="predicted"/>
<keyword evidence="1" id="KW-0812">Transmembrane</keyword>
<accession>X1M7R4</accession>
<dbReference type="EMBL" id="BARV01010831">
    <property type="protein sequence ID" value="GAI02404.1"/>
    <property type="molecule type" value="Genomic_DNA"/>
</dbReference>
<keyword evidence="1" id="KW-0472">Membrane</keyword>
<feature type="non-terminal residue" evidence="2">
    <location>
        <position position="1"/>
    </location>
</feature>
<protein>
    <recommendedName>
        <fullName evidence="3">Alpha-galactosidase NEW3 domain-containing protein</fullName>
    </recommendedName>
</protein>
<organism evidence="2">
    <name type="scientific">marine sediment metagenome</name>
    <dbReference type="NCBI Taxonomy" id="412755"/>
    <lineage>
        <taxon>unclassified sequences</taxon>
        <taxon>metagenomes</taxon>
        <taxon>ecological metagenomes</taxon>
    </lineage>
</organism>
<name>X1M7R4_9ZZZZ</name>
<gene>
    <name evidence="2" type="ORF">S06H3_20809</name>
</gene>
<evidence type="ECO:0008006" key="3">
    <source>
        <dbReference type="Google" id="ProtNLM"/>
    </source>
</evidence>
<evidence type="ECO:0000256" key="1">
    <source>
        <dbReference type="SAM" id="Phobius"/>
    </source>
</evidence>
<comment type="caution">
    <text evidence="2">The sequence shown here is derived from an EMBL/GenBank/DDBJ whole genome shotgun (WGS) entry which is preliminary data.</text>
</comment>
<evidence type="ECO:0000313" key="2">
    <source>
        <dbReference type="EMBL" id="GAI02404.1"/>
    </source>
</evidence>
<feature type="transmembrane region" description="Helical" evidence="1">
    <location>
        <begin position="121"/>
        <end position="141"/>
    </location>
</feature>
<dbReference type="AlphaFoldDB" id="X1M7R4"/>